<keyword evidence="1" id="KW-0238">DNA-binding</keyword>
<dbReference type="AlphaFoldDB" id="A0A917M7D5"/>
<accession>A0A917M7D5</accession>
<dbReference type="Proteomes" id="UP000622860">
    <property type="component" value="Unassembled WGS sequence"/>
</dbReference>
<protein>
    <submittedName>
        <fullName evidence="3">Transcriptional regulator</fullName>
    </submittedName>
</protein>
<dbReference type="SMART" id="SM00418">
    <property type="entry name" value="HTH_ARSR"/>
    <property type="match status" value="1"/>
</dbReference>
<dbReference type="InterPro" id="IPR011991">
    <property type="entry name" value="ArsR-like_HTH"/>
</dbReference>
<dbReference type="GO" id="GO:0003677">
    <property type="term" value="F:DNA binding"/>
    <property type="evidence" value="ECO:0007669"/>
    <property type="project" value="UniProtKB-KW"/>
</dbReference>
<proteinExistence type="predicted"/>
<dbReference type="InterPro" id="IPR036388">
    <property type="entry name" value="WH-like_DNA-bd_sf"/>
</dbReference>
<dbReference type="EMBL" id="BMFR01000011">
    <property type="protein sequence ID" value="GGG79710.1"/>
    <property type="molecule type" value="Genomic_DNA"/>
</dbReference>
<dbReference type="RefSeq" id="WP_188455841.1">
    <property type="nucleotide sequence ID" value="NZ_BMFR01000011.1"/>
</dbReference>
<dbReference type="InterPro" id="IPR036390">
    <property type="entry name" value="WH_DNA-bd_sf"/>
</dbReference>
<dbReference type="SUPFAM" id="SSF46785">
    <property type="entry name" value="Winged helix' DNA-binding domain"/>
    <property type="match status" value="1"/>
</dbReference>
<evidence type="ECO:0000256" key="1">
    <source>
        <dbReference type="ARBA" id="ARBA00023125"/>
    </source>
</evidence>
<sequence>MLELSINKINDLQKVAHALSSDVRLNIINLLNKENMNIHQLATTLEIPISTAASHVKVLEESGLILTELRPASRGAMKVCTRNFDDIHIQLKGDQGHTSDHKVFHLEMPIGQYVDFDVAPTCGMADENDHLIPEDEPVHFFNPVRSSAQIIWTRKGYFEYKFPLVIPPSTNINKVEFSAEICSEAPNHDPNWPSDITVWVNEVDIGTWTSPGDFGDRPGKLNPPYWADQTSTQYGKLKTWKVTNKEATIDDVHLSEVTVNDLNILDRNYLSLRIGIKEDAIHKGGINLFGKKFGDYEQDIKLTVEFSEKNITV</sequence>
<dbReference type="InterPro" id="IPR001845">
    <property type="entry name" value="HTH_ArsR_DNA-bd_dom"/>
</dbReference>
<evidence type="ECO:0000259" key="2">
    <source>
        <dbReference type="SMART" id="SM00418"/>
    </source>
</evidence>
<reference evidence="3" key="2">
    <citation type="submission" date="2020-09" db="EMBL/GenBank/DDBJ databases">
        <authorList>
            <person name="Sun Q."/>
            <person name="Zhou Y."/>
        </authorList>
    </citation>
    <scope>NUCLEOTIDE SEQUENCE</scope>
    <source>
        <strain evidence="3">CGMCC 1.12754</strain>
    </source>
</reference>
<dbReference type="GO" id="GO:0003700">
    <property type="term" value="F:DNA-binding transcription factor activity"/>
    <property type="evidence" value="ECO:0007669"/>
    <property type="project" value="InterPro"/>
</dbReference>
<gene>
    <name evidence="3" type="ORF">GCM10011398_26300</name>
</gene>
<evidence type="ECO:0000313" key="3">
    <source>
        <dbReference type="EMBL" id="GGG79710.1"/>
    </source>
</evidence>
<comment type="caution">
    <text evidence="3">The sequence shown here is derived from an EMBL/GenBank/DDBJ whole genome shotgun (WGS) entry which is preliminary data.</text>
</comment>
<organism evidence="3 4">
    <name type="scientific">Virgibacillus oceani</name>
    <dbReference type="NCBI Taxonomy" id="1479511"/>
    <lineage>
        <taxon>Bacteria</taxon>
        <taxon>Bacillati</taxon>
        <taxon>Bacillota</taxon>
        <taxon>Bacilli</taxon>
        <taxon>Bacillales</taxon>
        <taxon>Bacillaceae</taxon>
        <taxon>Virgibacillus</taxon>
    </lineage>
</organism>
<evidence type="ECO:0000313" key="4">
    <source>
        <dbReference type="Proteomes" id="UP000622860"/>
    </source>
</evidence>
<dbReference type="CDD" id="cd00090">
    <property type="entry name" value="HTH_ARSR"/>
    <property type="match status" value="1"/>
</dbReference>
<reference evidence="3" key="1">
    <citation type="journal article" date="2014" name="Int. J. Syst. Evol. Microbiol.">
        <title>Complete genome sequence of Corynebacterium casei LMG S-19264T (=DSM 44701T), isolated from a smear-ripened cheese.</title>
        <authorList>
            <consortium name="US DOE Joint Genome Institute (JGI-PGF)"/>
            <person name="Walter F."/>
            <person name="Albersmeier A."/>
            <person name="Kalinowski J."/>
            <person name="Ruckert C."/>
        </authorList>
    </citation>
    <scope>NUCLEOTIDE SEQUENCE</scope>
    <source>
        <strain evidence="3">CGMCC 1.12754</strain>
    </source>
</reference>
<name>A0A917M7D5_9BACI</name>
<keyword evidence="4" id="KW-1185">Reference proteome</keyword>
<feature type="domain" description="HTH arsR-type" evidence="2">
    <location>
        <begin position="14"/>
        <end position="130"/>
    </location>
</feature>
<dbReference type="Pfam" id="PF01022">
    <property type="entry name" value="HTH_5"/>
    <property type="match status" value="1"/>
</dbReference>
<dbReference type="Gene3D" id="1.10.10.10">
    <property type="entry name" value="Winged helix-like DNA-binding domain superfamily/Winged helix DNA-binding domain"/>
    <property type="match status" value="1"/>
</dbReference>